<dbReference type="PROSITE" id="PS51257">
    <property type="entry name" value="PROKAR_LIPOPROTEIN"/>
    <property type="match status" value="1"/>
</dbReference>
<sequence length="117" mass="12021">MKFRLTSHTPARTCALVAAVIAAPLALAACSDSDDAAYETDTETVEIEANEALENVDAMPVEDPQASMPDPVVPSTTQTVDPEAAAAAEAARQQSIQDEGDDAAATAAAAMDAMNQD</sequence>
<name>A0A844Y9D1_9SPHN</name>
<dbReference type="Proteomes" id="UP000430272">
    <property type="component" value="Unassembled WGS sequence"/>
</dbReference>
<evidence type="ECO:0000313" key="4">
    <source>
        <dbReference type="Proteomes" id="UP000430272"/>
    </source>
</evidence>
<feature type="compositionally biased region" description="Low complexity" evidence="1">
    <location>
        <begin position="103"/>
        <end position="117"/>
    </location>
</feature>
<comment type="caution">
    <text evidence="3">The sequence shown here is derived from an EMBL/GenBank/DDBJ whole genome shotgun (WGS) entry which is preliminary data.</text>
</comment>
<reference evidence="3 4" key="1">
    <citation type="submission" date="2019-12" db="EMBL/GenBank/DDBJ databases">
        <title>Genomic-based taxomic classification of the family Erythrobacteraceae.</title>
        <authorList>
            <person name="Xu L."/>
        </authorList>
    </citation>
    <scope>NUCLEOTIDE SEQUENCE [LARGE SCALE GENOMIC DNA]</scope>
    <source>
        <strain evidence="3 4">JCM 17468</strain>
    </source>
</reference>
<evidence type="ECO:0000313" key="3">
    <source>
        <dbReference type="EMBL" id="MXO54934.1"/>
    </source>
</evidence>
<dbReference type="OrthoDB" id="9883003at2"/>
<protein>
    <submittedName>
        <fullName evidence="3">Uncharacterized protein</fullName>
    </submittedName>
</protein>
<dbReference type="RefSeq" id="WP_160661787.1">
    <property type="nucleotide sequence ID" value="NZ_BAABDV010000001.1"/>
</dbReference>
<proteinExistence type="predicted"/>
<gene>
    <name evidence="3" type="ORF">GRI47_13085</name>
</gene>
<organism evidence="3 4">
    <name type="scientific">Qipengyuania pelagi</name>
    <dbReference type="NCBI Taxonomy" id="994320"/>
    <lineage>
        <taxon>Bacteria</taxon>
        <taxon>Pseudomonadati</taxon>
        <taxon>Pseudomonadota</taxon>
        <taxon>Alphaproteobacteria</taxon>
        <taxon>Sphingomonadales</taxon>
        <taxon>Erythrobacteraceae</taxon>
        <taxon>Qipengyuania</taxon>
    </lineage>
</organism>
<accession>A0A844Y9D1</accession>
<evidence type="ECO:0000256" key="1">
    <source>
        <dbReference type="SAM" id="MobiDB-lite"/>
    </source>
</evidence>
<feature type="signal peptide" evidence="2">
    <location>
        <begin position="1"/>
        <end position="28"/>
    </location>
</feature>
<feature type="region of interest" description="Disordered" evidence="1">
    <location>
        <begin position="61"/>
        <end position="117"/>
    </location>
</feature>
<dbReference type="EMBL" id="WTYD01000002">
    <property type="protein sequence ID" value="MXO54934.1"/>
    <property type="molecule type" value="Genomic_DNA"/>
</dbReference>
<evidence type="ECO:0000256" key="2">
    <source>
        <dbReference type="SAM" id="SignalP"/>
    </source>
</evidence>
<dbReference type="AlphaFoldDB" id="A0A844Y9D1"/>
<keyword evidence="2" id="KW-0732">Signal</keyword>
<feature type="chain" id="PRO_5032307339" evidence="2">
    <location>
        <begin position="29"/>
        <end position="117"/>
    </location>
</feature>
<keyword evidence="4" id="KW-1185">Reference proteome</keyword>